<dbReference type="Proteomes" id="UP000321199">
    <property type="component" value="Chromosome"/>
</dbReference>
<reference evidence="2 3" key="1">
    <citation type="submission" date="2019-07" db="EMBL/GenBank/DDBJ databases">
        <title>Complete genome sequence of Comamonas sp. NLF 7-7 isolated from livestock.</title>
        <authorList>
            <person name="Kim D.H."/>
            <person name="Kim J.G."/>
        </authorList>
    </citation>
    <scope>NUCLEOTIDE SEQUENCE [LARGE SCALE GENOMIC DNA]</scope>
    <source>
        <strain evidence="2 3">NLF 7-7</strain>
    </source>
</reference>
<dbReference type="RefSeq" id="WP_146912388.1">
    <property type="nucleotide sequence ID" value="NZ_CP042344.1"/>
</dbReference>
<accession>A0A5B8RX36</accession>
<dbReference type="KEGG" id="cof:FOZ74_07010"/>
<dbReference type="OrthoDB" id="7876966at2"/>
<proteinExistence type="predicted"/>
<dbReference type="AlphaFoldDB" id="A0A5B8RX36"/>
<name>A0A5B8RX36_9BURK</name>
<keyword evidence="3" id="KW-1185">Reference proteome</keyword>
<organism evidence="2 3">
    <name type="scientific">Comamonas flocculans</name>
    <dbReference type="NCBI Taxonomy" id="2597701"/>
    <lineage>
        <taxon>Bacteria</taxon>
        <taxon>Pseudomonadati</taxon>
        <taxon>Pseudomonadota</taxon>
        <taxon>Betaproteobacteria</taxon>
        <taxon>Burkholderiales</taxon>
        <taxon>Comamonadaceae</taxon>
        <taxon>Comamonas</taxon>
    </lineage>
</organism>
<sequence length="209" mass="21292">MTTHWTFSRAIAGVAIGAAFALSAATASAASCSASSGKQTINYDLTQTISGTPEGLSATYCESNSNDKNTLDDLGWTLGYSTDDGFAAGPVAGLNISGIGATTGPGEWGITWSNPPVSYGSLLLTIVQGNSFAGYLLDLAGLPTLSGTWETSGPGKAHNSISHFSVWYQPGEIPPVSTVPLPGAAPLLLGALSSLGGLAALRRRKTKKN</sequence>
<protein>
    <recommendedName>
        <fullName evidence="4">VPLPA-CTERM sorting domain-containing protein</fullName>
    </recommendedName>
</protein>
<dbReference type="EMBL" id="CP042344">
    <property type="protein sequence ID" value="QEA12795.1"/>
    <property type="molecule type" value="Genomic_DNA"/>
</dbReference>
<evidence type="ECO:0000256" key="1">
    <source>
        <dbReference type="SAM" id="SignalP"/>
    </source>
</evidence>
<evidence type="ECO:0000313" key="2">
    <source>
        <dbReference type="EMBL" id="QEA12795.1"/>
    </source>
</evidence>
<feature type="chain" id="PRO_5022925489" description="VPLPA-CTERM sorting domain-containing protein" evidence="1">
    <location>
        <begin position="30"/>
        <end position="209"/>
    </location>
</feature>
<gene>
    <name evidence="2" type="ORF">FOZ74_07010</name>
</gene>
<feature type="signal peptide" evidence="1">
    <location>
        <begin position="1"/>
        <end position="29"/>
    </location>
</feature>
<evidence type="ECO:0008006" key="4">
    <source>
        <dbReference type="Google" id="ProtNLM"/>
    </source>
</evidence>
<evidence type="ECO:0000313" key="3">
    <source>
        <dbReference type="Proteomes" id="UP000321199"/>
    </source>
</evidence>
<keyword evidence="1" id="KW-0732">Signal</keyword>